<dbReference type="Pfam" id="PF00069">
    <property type="entry name" value="Pkinase"/>
    <property type="match status" value="1"/>
</dbReference>
<accession>A0A9K3D481</accession>
<dbReference type="GO" id="GO:0000922">
    <property type="term" value="C:spindle pole"/>
    <property type="evidence" value="ECO:0007669"/>
    <property type="project" value="TreeGrafter"/>
</dbReference>
<dbReference type="GO" id="GO:0005737">
    <property type="term" value="C:cytoplasm"/>
    <property type="evidence" value="ECO:0007669"/>
    <property type="project" value="TreeGrafter"/>
</dbReference>
<keyword evidence="2" id="KW-0808">Transferase</keyword>
<dbReference type="SUPFAM" id="SSF56112">
    <property type="entry name" value="Protein kinase-like (PK-like)"/>
    <property type="match status" value="1"/>
</dbReference>
<dbReference type="GO" id="GO:0007052">
    <property type="term" value="P:mitotic spindle organization"/>
    <property type="evidence" value="ECO:0007669"/>
    <property type="project" value="TreeGrafter"/>
</dbReference>
<dbReference type="InterPro" id="IPR000719">
    <property type="entry name" value="Prot_kinase_dom"/>
</dbReference>
<feature type="non-terminal residue" evidence="8">
    <location>
        <position position="154"/>
    </location>
</feature>
<dbReference type="OrthoDB" id="10004143at2759"/>
<sequence>MLKPAYQVVPLAQPPVEAKPVAVTHRKRPMHECPSLVVDTENDAAYSRGSLLGEGGFARCYDFVDMNQSRTLAGKVVAIASLENKPRHQEKLESEIKIHRALTDGIYGDTGVQVVSLESVFRDNHAYYLLMHKCAHGTLGDLMDARKRLTEPAA</sequence>
<keyword evidence="9" id="KW-1185">Reference proteome</keyword>
<dbReference type="InterPro" id="IPR011009">
    <property type="entry name" value="Kinase-like_dom_sf"/>
</dbReference>
<evidence type="ECO:0000256" key="3">
    <source>
        <dbReference type="ARBA" id="ARBA00022741"/>
    </source>
</evidence>
<dbReference type="EMBL" id="BDIP01003382">
    <property type="protein sequence ID" value="GIQ87636.1"/>
    <property type="molecule type" value="Genomic_DNA"/>
</dbReference>
<evidence type="ECO:0000256" key="5">
    <source>
        <dbReference type="ARBA" id="ARBA00022840"/>
    </source>
</evidence>
<feature type="binding site" evidence="6">
    <location>
        <position position="75"/>
    </location>
    <ligand>
        <name>ATP</name>
        <dbReference type="ChEBI" id="CHEBI:30616"/>
    </ligand>
</feature>
<name>A0A9K3D481_9EUKA</name>
<keyword evidence="1" id="KW-0723">Serine/threonine-protein kinase</keyword>
<dbReference type="Gene3D" id="3.30.200.20">
    <property type="entry name" value="Phosphorylase Kinase, domain 1"/>
    <property type="match status" value="1"/>
</dbReference>
<dbReference type="PANTHER" id="PTHR24345:SF0">
    <property type="entry name" value="CELL CYCLE SERINE_THREONINE-PROTEIN KINASE CDC5_MSD2"/>
    <property type="match status" value="1"/>
</dbReference>
<protein>
    <recommendedName>
        <fullName evidence="7">Protein kinase domain-containing protein</fullName>
    </recommendedName>
</protein>
<feature type="domain" description="Protein kinase" evidence="7">
    <location>
        <begin position="46"/>
        <end position="154"/>
    </location>
</feature>
<evidence type="ECO:0000313" key="9">
    <source>
        <dbReference type="Proteomes" id="UP000265618"/>
    </source>
</evidence>
<dbReference type="PROSITE" id="PS00107">
    <property type="entry name" value="PROTEIN_KINASE_ATP"/>
    <property type="match status" value="1"/>
</dbReference>
<dbReference type="AlphaFoldDB" id="A0A9K3D481"/>
<dbReference type="InterPro" id="IPR017441">
    <property type="entry name" value="Protein_kinase_ATP_BS"/>
</dbReference>
<dbReference type="GO" id="GO:0000776">
    <property type="term" value="C:kinetochore"/>
    <property type="evidence" value="ECO:0007669"/>
    <property type="project" value="TreeGrafter"/>
</dbReference>
<dbReference type="PANTHER" id="PTHR24345">
    <property type="entry name" value="SERINE/THREONINE-PROTEIN KINASE PLK"/>
    <property type="match status" value="1"/>
</dbReference>
<evidence type="ECO:0000256" key="2">
    <source>
        <dbReference type="ARBA" id="ARBA00022679"/>
    </source>
</evidence>
<dbReference type="Proteomes" id="UP000265618">
    <property type="component" value="Unassembled WGS sequence"/>
</dbReference>
<dbReference type="GO" id="GO:0005524">
    <property type="term" value="F:ATP binding"/>
    <property type="evidence" value="ECO:0007669"/>
    <property type="project" value="UniProtKB-UniRule"/>
</dbReference>
<reference evidence="8 9" key="1">
    <citation type="journal article" date="2018" name="PLoS ONE">
        <title>The draft genome of Kipferlia bialata reveals reductive genome evolution in fornicate parasites.</title>
        <authorList>
            <person name="Tanifuji G."/>
            <person name="Takabayashi S."/>
            <person name="Kume K."/>
            <person name="Takagi M."/>
            <person name="Nakayama T."/>
            <person name="Kamikawa R."/>
            <person name="Inagaki Y."/>
            <person name="Hashimoto T."/>
        </authorList>
    </citation>
    <scope>NUCLEOTIDE SEQUENCE [LARGE SCALE GENOMIC DNA]</scope>
    <source>
        <strain evidence="8">NY0173</strain>
    </source>
</reference>
<evidence type="ECO:0000256" key="4">
    <source>
        <dbReference type="ARBA" id="ARBA00022777"/>
    </source>
</evidence>
<evidence type="ECO:0000313" key="8">
    <source>
        <dbReference type="EMBL" id="GIQ87636.1"/>
    </source>
</evidence>
<keyword evidence="5 6" id="KW-0067">ATP-binding</keyword>
<keyword evidence="3 6" id="KW-0547">Nucleotide-binding</keyword>
<proteinExistence type="predicted"/>
<evidence type="ECO:0000256" key="1">
    <source>
        <dbReference type="ARBA" id="ARBA00022527"/>
    </source>
</evidence>
<dbReference type="GO" id="GO:0004674">
    <property type="term" value="F:protein serine/threonine kinase activity"/>
    <property type="evidence" value="ECO:0007669"/>
    <property type="project" value="UniProtKB-KW"/>
</dbReference>
<organism evidence="8 9">
    <name type="scientific">Kipferlia bialata</name>
    <dbReference type="NCBI Taxonomy" id="797122"/>
    <lineage>
        <taxon>Eukaryota</taxon>
        <taxon>Metamonada</taxon>
        <taxon>Carpediemonas-like organisms</taxon>
        <taxon>Kipferlia</taxon>
    </lineage>
</organism>
<evidence type="ECO:0000256" key="6">
    <source>
        <dbReference type="PROSITE-ProRule" id="PRU10141"/>
    </source>
</evidence>
<gene>
    <name evidence="8" type="ORF">KIPB_009714</name>
</gene>
<dbReference type="PROSITE" id="PS50011">
    <property type="entry name" value="PROTEIN_KINASE_DOM"/>
    <property type="match status" value="1"/>
</dbReference>
<comment type="caution">
    <text evidence="8">The sequence shown here is derived from an EMBL/GenBank/DDBJ whole genome shotgun (WGS) entry which is preliminary data.</text>
</comment>
<keyword evidence="4" id="KW-0418">Kinase</keyword>
<dbReference type="GO" id="GO:0005634">
    <property type="term" value="C:nucleus"/>
    <property type="evidence" value="ECO:0007669"/>
    <property type="project" value="TreeGrafter"/>
</dbReference>
<evidence type="ECO:0000259" key="7">
    <source>
        <dbReference type="PROSITE" id="PS50011"/>
    </source>
</evidence>